<protein>
    <submittedName>
        <fullName evidence="2">Chemotaxis protein CheW</fullName>
    </submittedName>
</protein>
<evidence type="ECO:0000313" key="3">
    <source>
        <dbReference type="Proteomes" id="UP000722125"/>
    </source>
</evidence>
<dbReference type="RefSeq" id="WP_214347681.1">
    <property type="nucleotide sequence ID" value="NZ_JAHBOH010000001.1"/>
</dbReference>
<keyword evidence="3" id="KW-1185">Reference proteome</keyword>
<gene>
    <name evidence="2" type="ORF">KIN34_05235</name>
</gene>
<proteinExistence type="predicted"/>
<organism evidence="2 3">
    <name type="scientific">Cellulomonas fulva</name>
    <dbReference type="NCBI Taxonomy" id="2835530"/>
    <lineage>
        <taxon>Bacteria</taxon>
        <taxon>Bacillati</taxon>
        <taxon>Actinomycetota</taxon>
        <taxon>Actinomycetes</taxon>
        <taxon>Micrococcales</taxon>
        <taxon>Cellulomonadaceae</taxon>
        <taxon>Cellulomonas</taxon>
    </lineage>
</organism>
<reference evidence="2 3" key="1">
    <citation type="submission" date="2021-05" db="EMBL/GenBank/DDBJ databases">
        <title>Description of Cellulomonas sp. DKR-3 sp. nov.</title>
        <authorList>
            <person name="Dahal R.H."/>
            <person name="Chaudhary D.K."/>
        </authorList>
    </citation>
    <scope>NUCLEOTIDE SEQUENCE [LARGE SCALE GENOMIC DNA]</scope>
    <source>
        <strain evidence="2 3">DKR-3</strain>
    </source>
</reference>
<keyword evidence="1" id="KW-0472">Membrane</keyword>
<name>A0ABS5TX35_9CELL</name>
<dbReference type="Proteomes" id="UP000722125">
    <property type="component" value="Unassembled WGS sequence"/>
</dbReference>
<accession>A0ABS5TX35</accession>
<evidence type="ECO:0000313" key="2">
    <source>
        <dbReference type="EMBL" id="MBT0993688.1"/>
    </source>
</evidence>
<keyword evidence="1" id="KW-0812">Transmembrane</keyword>
<evidence type="ECO:0000256" key="1">
    <source>
        <dbReference type="SAM" id="Phobius"/>
    </source>
</evidence>
<comment type="caution">
    <text evidence="2">The sequence shown here is derived from an EMBL/GenBank/DDBJ whole genome shotgun (WGS) entry which is preliminary data.</text>
</comment>
<keyword evidence="1" id="KW-1133">Transmembrane helix</keyword>
<sequence>MSALTLPPARPSLPLPARLRSLVETVRWAPAPRFEGTPTRRWLFVAYLAGSMLAWTLAGVAIAAALGALVR</sequence>
<dbReference type="EMBL" id="JAHBOH010000001">
    <property type="protein sequence ID" value="MBT0993688.1"/>
    <property type="molecule type" value="Genomic_DNA"/>
</dbReference>
<feature type="transmembrane region" description="Helical" evidence="1">
    <location>
        <begin position="42"/>
        <end position="70"/>
    </location>
</feature>